<dbReference type="SUPFAM" id="SSF110857">
    <property type="entry name" value="Gamma-glutamyl cyclotransferase-like"/>
    <property type="match status" value="1"/>
</dbReference>
<dbReference type="InterPro" id="IPR036400">
    <property type="entry name" value="Cyt_B5-like_heme/steroid_sf"/>
</dbReference>
<dbReference type="OrthoDB" id="2924818at2759"/>
<dbReference type="EMBL" id="CAJNOO010000374">
    <property type="protein sequence ID" value="CAF0923879.1"/>
    <property type="molecule type" value="Genomic_DNA"/>
</dbReference>
<dbReference type="InterPro" id="IPR036568">
    <property type="entry name" value="GGCT-like_sf"/>
</dbReference>
<dbReference type="CDD" id="cd06661">
    <property type="entry name" value="GGCT_like"/>
    <property type="match status" value="1"/>
</dbReference>
<name>A0A814B3L8_9BILA</name>
<dbReference type="Proteomes" id="UP000663823">
    <property type="component" value="Unassembled WGS sequence"/>
</dbReference>
<comment type="caution">
    <text evidence="1">The sequence shown here is derived from an EMBL/GenBank/DDBJ whole genome shotgun (WGS) entry which is preliminary data.</text>
</comment>
<dbReference type="SUPFAM" id="SSF55856">
    <property type="entry name" value="Cytochrome b5-like heme/steroid binding domain"/>
    <property type="match status" value="1"/>
</dbReference>
<evidence type="ECO:0000313" key="3">
    <source>
        <dbReference type="Proteomes" id="UP000663882"/>
    </source>
</evidence>
<dbReference type="Proteomes" id="UP000663882">
    <property type="component" value="Unassembled WGS sequence"/>
</dbReference>
<evidence type="ECO:0000313" key="1">
    <source>
        <dbReference type="EMBL" id="CAF0923879.1"/>
    </source>
</evidence>
<evidence type="ECO:0000313" key="2">
    <source>
        <dbReference type="EMBL" id="CAF3674895.1"/>
    </source>
</evidence>
<reference evidence="1" key="1">
    <citation type="submission" date="2021-02" db="EMBL/GenBank/DDBJ databases">
        <authorList>
            <person name="Nowell W R."/>
        </authorList>
    </citation>
    <scope>NUCLEOTIDE SEQUENCE</scope>
</reference>
<dbReference type="EMBL" id="CAJOAX010000997">
    <property type="protein sequence ID" value="CAF3674895.1"/>
    <property type="molecule type" value="Genomic_DNA"/>
</dbReference>
<accession>A0A814B3L8</accession>
<organism evidence="1 3">
    <name type="scientific">Rotaria sordida</name>
    <dbReference type="NCBI Taxonomy" id="392033"/>
    <lineage>
        <taxon>Eukaryota</taxon>
        <taxon>Metazoa</taxon>
        <taxon>Spiralia</taxon>
        <taxon>Gnathifera</taxon>
        <taxon>Rotifera</taxon>
        <taxon>Eurotatoria</taxon>
        <taxon>Bdelloidea</taxon>
        <taxon>Philodinida</taxon>
        <taxon>Philodinidae</taxon>
        <taxon>Rotaria</taxon>
    </lineage>
</organism>
<proteinExistence type="predicted"/>
<protein>
    <submittedName>
        <fullName evidence="1">Uncharacterized protein</fullName>
    </submittedName>
</protein>
<dbReference type="AlphaFoldDB" id="A0A814B3L8"/>
<sequence>MPIVSTSISLSYRLNAFLSDTNFKKSCEIILKKSTRIDKRVLSNVIAHDNSEQPFIDDGKNIYIWYLAIGSMINPISLYLRDLTPLISYPAKCPNYRLVFRDNCGMADIEFCEGEEFHGLIHLLPIKQMIYLDQIEHMYKRIIVDTIDYQQCSHSVYVYKMNLIGEEERPISIPSERYVDIIVKGCEHFGVHTSHINRLKHEQPVKPRKLPTMYETINNIPNDIYYTDDDLLKHNGKDPMFSLWISVNGKILEYAGLPSDDHPDYENQKQFYEFVLTHFAGREVTHTISKTWYEPMYKLPLNDDDLCDEHHALAEDMCVSWGLDSSKINSESYWKPVGRLHQKFEKSKSL</sequence>
<dbReference type="InterPro" id="IPR013024">
    <property type="entry name" value="GGCT-like"/>
</dbReference>
<dbReference type="Gene3D" id="3.10.490.10">
    <property type="entry name" value="Gamma-glutamyl cyclotransferase-like"/>
    <property type="match status" value="1"/>
</dbReference>
<gene>
    <name evidence="2" type="ORF">OTI717_LOCUS10824</name>
    <name evidence="1" type="ORF">RFH988_LOCUS10149</name>
</gene>